<dbReference type="InterPro" id="IPR009057">
    <property type="entry name" value="Homeodomain-like_sf"/>
</dbReference>
<evidence type="ECO:0000256" key="3">
    <source>
        <dbReference type="ARBA" id="ARBA00023163"/>
    </source>
</evidence>
<evidence type="ECO:0000313" key="6">
    <source>
        <dbReference type="EMBL" id="MDQ0470342.1"/>
    </source>
</evidence>
<comment type="caution">
    <text evidence="6">The sequence shown here is derived from an EMBL/GenBank/DDBJ whole genome shotgun (WGS) entry which is preliminary data.</text>
</comment>
<dbReference type="InterPro" id="IPR023772">
    <property type="entry name" value="DNA-bd_HTH_TetR-type_CS"/>
</dbReference>
<organism evidence="6 7">
    <name type="scientific">Labrys wisconsinensis</name>
    <dbReference type="NCBI Taxonomy" id="425677"/>
    <lineage>
        <taxon>Bacteria</taxon>
        <taxon>Pseudomonadati</taxon>
        <taxon>Pseudomonadota</taxon>
        <taxon>Alphaproteobacteria</taxon>
        <taxon>Hyphomicrobiales</taxon>
        <taxon>Xanthobacteraceae</taxon>
        <taxon>Labrys</taxon>
    </lineage>
</organism>
<sequence length="196" mass="21648">MDQVQDHQEERWRDLRRARLLEAARRVFARLGYEAATVDDIAFEAGIGKPTIYRYFEGKEALFEAVFAQTLDDLEARLDAALAVPGPMAERLSRLVGEMVPTFRDHIVPMRDLSGGETWKRRVFRPRRARIAARLAGVIAEGQAAGEARAVDPAVAARFLIGLVWSGTNSDLAGDAEITAAIVDFAFRGLAPEGRP</sequence>
<dbReference type="InterPro" id="IPR001647">
    <property type="entry name" value="HTH_TetR"/>
</dbReference>
<protein>
    <submittedName>
        <fullName evidence="6">AcrR family transcriptional regulator</fullName>
    </submittedName>
</protein>
<dbReference type="InterPro" id="IPR036271">
    <property type="entry name" value="Tet_transcr_reg_TetR-rel_C_sf"/>
</dbReference>
<dbReference type="InterPro" id="IPR050109">
    <property type="entry name" value="HTH-type_TetR-like_transc_reg"/>
</dbReference>
<gene>
    <name evidence="6" type="ORF">QO011_003358</name>
</gene>
<evidence type="ECO:0000256" key="4">
    <source>
        <dbReference type="PROSITE-ProRule" id="PRU00335"/>
    </source>
</evidence>
<dbReference type="PRINTS" id="PR00455">
    <property type="entry name" value="HTHTETR"/>
</dbReference>
<name>A0ABU0JAY7_9HYPH</name>
<dbReference type="SUPFAM" id="SSF48498">
    <property type="entry name" value="Tetracyclin repressor-like, C-terminal domain"/>
    <property type="match status" value="1"/>
</dbReference>
<evidence type="ECO:0000313" key="7">
    <source>
        <dbReference type="Proteomes" id="UP001242480"/>
    </source>
</evidence>
<dbReference type="InterPro" id="IPR041490">
    <property type="entry name" value="KstR2_TetR_C"/>
</dbReference>
<dbReference type="PROSITE" id="PS01081">
    <property type="entry name" value="HTH_TETR_1"/>
    <property type="match status" value="1"/>
</dbReference>
<proteinExistence type="predicted"/>
<dbReference type="PANTHER" id="PTHR30055">
    <property type="entry name" value="HTH-TYPE TRANSCRIPTIONAL REGULATOR RUTR"/>
    <property type="match status" value="1"/>
</dbReference>
<reference evidence="6 7" key="1">
    <citation type="submission" date="2023-07" db="EMBL/GenBank/DDBJ databases">
        <title>Genomic Encyclopedia of Type Strains, Phase IV (KMG-IV): sequencing the most valuable type-strain genomes for metagenomic binning, comparative biology and taxonomic classification.</title>
        <authorList>
            <person name="Goeker M."/>
        </authorList>
    </citation>
    <scope>NUCLEOTIDE SEQUENCE [LARGE SCALE GENOMIC DNA]</scope>
    <source>
        <strain evidence="6 7">DSM 19619</strain>
    </source>
</reference>
<dbReference type="PANTHER" id="PTHR30055:SF234">
    <property type="entry name" value="HTH-TYPE TRANSCRIPTIONAL REGULATOR BETI"/>
    <property type="match status" value="1"/>
</dbReference>
<dbReference type="Pfam" id="PF00440">
    <property type="entry name" value="TetR_N"/>
    <property type="match status" value="1"/>
</dbReference>
<evidence type="ECO:0000259" key="5">
    <source>
        <dbReference type="PROSITE" id="PS50977"/>
    </source>
</evidence>
<dbReference type="Proteomes" id="UP001242480">
    <property type="component" value="Unassembled WGS sequence"/>
</dbReference>
<feature type="DNA-binding region" description="H-T-H motif" evidence="4">
    <location>
        <begin position="37"/>
        <end position="56"/>
    </location>
</feature>
<accession>A0ABU0JAY7</accession>
<evidence type="ECO:0000256" key="2">
    <source>
        <dbReference type="ARBA" id="ARBA00023125"/>
    </source>
</evidence>
<keyword evidence="1" id="KW-0805">Transcription regulation</keyword>
<feature type="domain" description="HTH tetR-type" evidence="5">
    <location>
        <begin position="14"/>
        <end position="74"/>
    </location>
</feature>
<evidence type="ECO:0000256" key="1">
    <source>
        <dbReference type="ARBA" id="ARBA00023015"/>
    </source>
</evidence>
<dbReference type="Gene3D" id="1.10.357.10">
    <property type="entry name" value="Tetracycline Repressor, domain 2"/>
    <property type="match status" value="1"/>
</dbReference>
<dbReference type="Pfam" id="PF17932">
    <property type="entry name" value="TetR_C_24"/>
    <property type="match status" value="1"/>
</dbReference>
<dbReference type="RefSeq" id="WP_307274182.1">
    <property type="nucleotide sequence ID" value="NZ_JAUSVX010000005.1"/>
</dbReference>
<keyword evidence="2 4" id="KW-0238">DNA-binding</keyword>
<dbReference type="PROSITE" id="PS50977">
    <property type="entry name" value="HTH_TETR_2"/>
    <property type="match status" value="1"/>
</dbReference>
<dbReference type="EMBL" id="JAUSVX010000005">
    <property type="protein sequence ID" value="MDQ0470342.1"/>
    <property type="molecule type" value="Genomic_DNA"/>
</dbReference>
<keyword evidence="7" id="KW-1185">Reference proteome</keyword>
<dbReference type="Gene3D" id="1.10.10.60">
    <property type="entry name" value="Homeodomain-like"/>
    <property type="match status" value="1"/>
</dbReference>
<dbReference type="SUPFAM" id="SSF46689">
    <property type="entry name" value="Homeodomain-like"/>
    <property type="match status" value="1"/>
</dbReference>
<keyword evidence="3" id="KW-0804">Transcription</keyword>